<protein>
    <submittedName>
        <fullName evidence="2">Uncharacterized protein</fullName>
    </submittedName>
</protein>
<gene>
    <name evidence="2" type="ORF">BGZ97_012647</name>
</gene>
<accession>A0A9P6R4U7</accession>
<feature type="compositionally biased region" description="Basic residues" evidence="1">
    <location>
        <begin position="1"/>
        <end position="11"/>
    </location>
</feature>
<dbReference type="Proteomes" id="UP000823405">
    <property type="component" value="Unassembled WGS sequence"/>
</dbReference>
<feature type="region of interest" description="Disordered" evidence="1">
    <location>
        <begin position="242"/>
        <end position="276"/>
    </location>
</feature>
<feature type="compositionally biased region" description="Basic and acidic residues" evidence="1">
    <location>
        <begin position="242"/>
        <end position="254"/>
    </location>
</feature>
<feature type="region of interest" description="Disordered" evidence="1">
    <location>
        <begin position="1"/>
        <end position="43"/>
    </location>
</feature>
<organism evidence="2 3">
    <name type="scientific">Linnemannia gamsii</name>
    <dbReference type="NCBI Taxonomy" id="64522"/>
    <lineage>
        <taxon>Eukaryota</taxon>
        <taxon>Fungi</taxon>
        <taxon>Fungi incertae sedis</taxon>
        <taxon>Mucoromycota</taxon>
        <taxon>Mortierellomycotina</taxon>
        <taxon>Mortierellomycetes</taxon>
        <taxon>Mortierellales</taxon>
        <taxon>Mortierellaceae</taxon>
        <taxon>Linnemannia</taxon>
    </lineage>
</organism>
<reference evidence="2" key="1">
    <citation type="journal article" date="2020" name="Fungal Divers.">
        <title>Resolving the Mortierellaceae phylogeny through synthesis of multi-gene phylogenetics and phylogenomics.</title>
        <authorList>
            <person name="Vandepol N."/>
            <person name="Liber J."/>
            <person name="Desiro A."/>
            <person name="Na H."/>
            <person name="Kennedy M."/>
            <person name="Barry K."/>
            <person name="Grigoriev I.V."/>
            <person name="Miller A.N."/>
            <person name="O'Donnell K."/>
            <person name="Stajich J.E."/>
            <person name="Bonito G."/>
        </authorList>
    </citation>
    <scope>NUCLEOTIDE SEQUENCE</scope>
    <source>
        <strain evidence="2">NVP60</strain>
    </source>
</reference>
<comment type="caution">
    <text evidence="2">The sequence shown here is derived from an EMBL/GenBank/DDBJ whole genome shotgun (WGS) entry which is preliminary data.</text>
</comment>
<dbReference type="OrthoDB" id="2433906at2759"/>
<name>A0A9P6R4U7_9FUNG</name>
<dbReference type="EMBL" id="JAAAIN010000854">
    <property type="protein sequence ID" value="KAG0310321.1"/>
    <property type="molecule type" value="Genomic_DNA"/>
</dbReference>
<evidence type="ECO:0000256" key="1">
    <source>
        <dbReference type="SAM" id="MobiDB-lite"/>
    </source>
</evidence>
<proteinExistence type="predicted"/>
<sequence>MAFSNQRKKGKTSTTPCSTTPSSITSTSTAPYSTAPPSTESAYPPARPVFYNLAVKQKAVCQRMFKHRRWMQESKAFIPPGLDDSITDIESRLPPVRGSDANVMDYLQDPERVQERLDDYSNGDKTTFKHHRWDARQAREEEFRTIANRPLGPVGGRIGAKRDPANLAVIGIGLGQFSSKTRLSSPHGPFMSFFVQLRRKPAEEVKADADTTAIRGSKRRTPESRRLVEEVKVSADTGLVRDQDRRKLVEKPDRSSTPVRSNKRRRSTATGVDKEL</sequence>
<feature type="compositionally biased region" description="Low complexity" evidence="1">
    <location>
        <begin position="12"/>
        <end position="42"/>
    </location>
</feature>
<evidence type="ECO:0000313" key="2">
    <source>
        <dbReference type="EMBL" id="KAG0310321.1"/>
    </source>
</evidence>
<evidence type="ECO:0000313" key="3">
    <source>
        <dbReference type="Proteomes" id="UP000823405"/>
    </source>
</evidence>
<dbReference type="AlphaFoldDB" id="A0A9P6R4U7"/>
<keyword evidence="3" id="KW-1185">Reference proteome</keyword>